<keyword evidence="7" id="KW-0812">Transmembrane</keyword>
<dbReference type="OrthoDB" id="414175at2759"/>
<evidence type="ECO:0000313" key="13">
    <source>
        <dbReference type="EMBL" id="KAF0694825.1"/>
    </source>
</evidence>
<dbReference type="InterPro" id="IPR003378">
    <property type="entry name" value="Fringe-like_glycosylTrfase"/>
</dbReference>
<dbReference type="PANTHER" id="PTHR23033:SF14">
    <property type="entry name" value="GLYCOPROTEIN-N-ACETYLGALACTOSAMINE 3-BETA-GALACTOSYLTRANSFERASE 1-RELATED"/>
    <property type="match status" value="1"/>
</dbReference>
<evidence type="ECO:0000313" key="14">
    <source>
        <dbReference type="EMBL" id="VFT91173.1"/>
    </source>
</evidence>
<evidence type="ECO:0000256" key="9">
    <source>
        <dbReference type="ARBA" id="ARBA00022968"/>
    </source>
</evidence>
<dbReference type="Pfam" id="PF02434">
    <property type="entry name" value="Fringe"/>
    <property type="match status" value="1"/>
</dbReference>
<keyword evidence="15" id="KW-1185">Reference proteome</keyword>
<keyword evidence="5" id="KW-0328">Glycosyltransferase</keyword>
<evidence type="ECO:0000256" key="2">
    <source>
        <dbReference type="ARBA" id="ARBA00004922"/>
    </source>
</evidence>
<evidence type="ECO:0000256" key="4">
    <source>
        <dbReference type="ARBA" id="ARBA00012557"/>
    </source>
</evidence>
<keyword evidence="10" id="KW-1133">Transmembrane helix</keyword>
<evidence type="ECO:0000256" key="8">
    <source>
        <dbReference type="ARBA" id="ARBA00022741"/>
    </source>
</evidence>
<dbReference type="Proteomes" id="UP000332933">
    <property type="component" value="Unassembled WGS sequence"/>
</dbReference>
<organism evidence="14 15">
    <name type="scientific">Aphanomyces stellatus</name>
    <dbReference type="NCBI Taxonomy" id="120398"/>
    <lineage>
        <taxon>Eukaryota</taxon>
        <taxon>Sar</taxon>
        <taxon>Stramenopiles</taxon>
        <taxon>Oomycota</taxon>
        <taxon>Saprolegniomycetes</taxon>
        <taxon>Saprolegniales</taxon>
        <taxon>Verrucalvaceae</taxon>
        <taxon>Aphanomyces</taxon>
    </lineage>
</organism>
<dbReference type="EMBL" id="CAADRA010005559">
    <property type="protein sequence ID" value="VFT91173.1"/>
    <property type="molecule type" value="Genomic_DNA"/>
</dbReference>
<comment type="pathway">
    <text evidence="2">Protein modification; protein glycosylation.</text>
</comment>
<feature type="domain" description="Fringe-like glycosyltransferase" evidence="12">
    <location>
        <begin position="47"/>
        <end position="236"/>
    </location>
</feature>
<proteinExistence type="inferred from homology"/>
<evidence type="ECO:0000256" key="6">
    <source>
        <dbReference type="ARBA" id="ARBA00022679"/>
    </source>
</evidence>
<reference evidence="14 15" key="1">
    <citation type="submission" date="2019-03" db="EMBL/GenBank/DDBJ databases">
        <authorList>
            <person name="Gaulin E."/>
            <person name="Dumas B."/>
        </authorList>
    </citation>
    <scope>NUCLEOTIDE SEQUENCE [LARGE SCALE GENOMIC DNA]</scope>
    <source>
        <strain evidence="14">CBS 568.67</strain>
    </source>
</reference>
<dbReference type="EMBL" id="VJMH01005538">
    <property type="protein sequence ID" value="KAF0694825.1"/>
    <property type="molecule type" value="Genomic_DNA"/>
</dbReference>
<dbReference type="AlphaFoldDB" id="A0A485L178"/>
<evidence type="ECO:0000259" key="12">
    <source>
        <dbReference type="Pfam" id="PF02434"/>
    </source>
</evidence>
<keyword evidence="8" id="KW-0547">Nucleotide-binding</keyword>
<accession>A0A485L178</accession>
<dbReference type="InterPro" id="IPR026050">
    <property type="entry name" value="C1GALT1/C1GALT1_chp1"/>
</dbReference>
<evidence type="ECO:0000256" key="5">
    <source>
        <dbReference type="ARBA" id="ARBA00022676"/>
    </source>
</evidence>
<keyword evidence="9" id="KW-0735">Signal-anchor</keyword>
<reference evidence="13" key="2">
    <citation type="submission" date="2019-06" db="EMBL/GenBank/DDBJ databases">
        <title>Genomics analysis of Aphanomyces spp. identifies a new class of oomycete effector associated with host adaptation.</title>
        <authorList>
            <person name="Gaulin E."/>
        </authorList>
    </citation>
    <scope>NUCLEOTIDE SEQUENCE</scope>
    <source>
        <strain evidence="13">CBS 578.67</strain>
    </source>
</reference>
<name>A0A485L178_9STRA</name>
<comment type="subcellular location">
    <subcellularLocation>
        <location evidence="1">Membrane</location>
        <topology evidence="1">Single-pass type II membrane protein</topology>
    </subcellularLocation>
</comment>
<evidence type="ECO:0000313" key="15">
    <source>
        <dbReference type="Proteomes" id="UP000332933"/>
    </source>
</evidence>
<evidence type="ECO:0000256" key="11">
    <source>
        <dbReference type="ARBA" id="ARBA00023136"/>
    </source>
</evidence>
<sequence>MCLAPLLVEGATLSKDELCSIDIDHSKFALRLVQVANATETSAFPRVLCIVNTISVHHDVHVQAIRDTWGQRCTKLLFFSNATDASTPDIIEVDAIADHHHLWQKHKLTLRYVWEHYRHEFDWFYKADDDAYIVMENLRAFLRQPEVLMQQDVVPLSFGHRYSLTPDLIDYYIVDKNLLASFKARTERWVFNSGGPGYAMNKLYVQAVVESLDDVTCLSGPATSMLPDDASISFCMVFHDTYPYNTRDLRGRERWHADKPRGVFFEDVSRPDYWLVRYHDGIGGARRHADCCSPESVAFHYILPPLMYHLERQLYYCRSTAPDLASFNAAHGLAISDRILAPETLAIDFGPVPDLQ</sequence>
<evidence type="ECO:0000256" key="3">
    <source>
        <dbReference type="ARBA" id="ARBA00006462"/>
    </source>
</evidence>
<dbReference type="GO" id="GO:0016020">
    <property type="term" value="C:membrane"/>
    <property type="evidence" value="ECO:0007669"/>
    <property type="project" value="UniProtKB-SubCell"/>
</dbReference>
<dbReference type="GO" id="GO:0016263">
    <property type="term" value="F:glycoprotein-N-acetylgalactosamine 3-beta-galactosyltransferase activity"/>
    <property type="evidence" value="ECO:0007669"/>
    <property type="project" value="UniProtKB-EC"/>
</dbReference>
<dbReference type="EC" id="2.4.1.122" evidence="4"/>
<dbReference type="PANTHER" id="PTHR23033">
    <property type="entry name" value="BETA1,3-GALACTOSYLTRANSFERASE"/>
    <property type="match status" value="1"/>
</dbReference>
<keyword evidence="11" id="KW-0472">Membrane</keyword>
<evidence type="ECO:0000256" key="7">
    <source>
        <dbReference type="ARBA" id="ARBA00022692"/>
    </source>
</evidence>
<protein>
    <recommendedName>
        <fullName evidence="4">N-acetylgalactosaminide beta-1,3-galactosyltransferase</fullName>
        <ecNumber evidence="4">2.4.1.122</ecNumber>
    </recommendedName>
</protein>
<dbReference type="GO" id="GO:0000166">
    <property type="term" value="F:nucleotide binding"/>
    <property type="evidence" value="ECO:0007669"/>
    <property type="project" value="UniProtKB-KW"/>
</dbReference>
<evidence type="ECO:0000256" key="1">
    <source>
        <dbReference type="ARBA" id="ARBA00004606"/>
    </source>
</evidence>
<dbReference type="Gene3D" id="3.90.550.50">
    <property type="match status" value="1"/>
</dbReference>
<keyword evidence="6" id="KW-0808">Transferase</keyword>
<comment type="similarity">
    <text evidence="3">Belongs to the glycosyltransferase 31 family. Beta3-Gal-T subfamily.</text>
</comment>
<evidence type="ECO:0000256" key="10">
    <source>
        <dbReference type="ARBA" id="ARBA00022989"/>
    </source>
</evidence>
<gene>
    <name evidence="14" type="primary">Aste57867_14349</name>
    <name evidence="13" type="ORF">As57867_014295</name>
    <name evidence="14" type="ORF">ASTE57867_14349</name>
</gene>